<feature type="compositionally biased region" description="Polar residues" evidence="2">
    <location>
        <begin position="720"/>
        <end position="730"/>
    </location>
</feature>
<keyword evidence="1" id="KW-0175">Coiled coil</keyword>
<accession>A0A9P7DZV0</accession>
<dbReference type="Proteomes" id="UP000807769">
    <property type="component" value="Unassembled WGS sequence"/>
</dbReference>
<evidence type="ECO:0000313" key="3">
    <source>
        <dbReference type="EMBL" id="KAG1807317.1"/>
    </source>
</evidence>
<dbReference type="GeneID" id="64630905"/>
<protein>
    <submittedName>
        <fullName evidence="3">Uncharacterized protein</fullName>
    </submittedName>
</protein>
<feature type="compositionally biased region" description="Polar residues" evidence="2">
    <location>
        <begin position="345"/>
        <end position="364"/>
    </location>
</feature>
<feature type="region of interest" description="Disordered" evidence="2">
    <location>
        <begin position="252"/>
        <end position="439"/>
    </location>
</feature>
<feature type="compositionally biased region" description="Basic and acidic residues" evidence="2">
    <location>
        <begin position="283"/>
        <end position="294"/>
    </location>
</feature>
<feature type="compositionally biased region" description="Polar residues" evidence="2">
    <location>
        <begin position="428"/>
        <end position="439"/>
    </location>
</feature>
<feature type="compositionally biased region" description="Basic and acidic residues" evidence="2">
    <location>
        <begin position="39"/>
        <end position="62"/>
    </location>
</feature>
<dbReference type="AlphaFoldDB" id="A0A9P7DZV0"/>
<feature type="compositionally biased region" description="Low complexity" evidence="2">
    <location>
        <begin position="547"/>
        <end position="558"/>
    </location>
</feature>
<feature type="region of interest" description="Disordered" evidence="2">
    <location>
        <begin position="484"/>
        <end position="648"/>
    </location>
</feature>
<feature type="compositionally biased region" description="Basic and acidic residues" evidence="2">
    <location>
        <begin position="497"/>
        <end position="544"/>
    </location>
</feature>
<feature type="compositionally biased region" description="Polar residues" evidence="2">
    <location>
        <begin position="838"/>
        <end position="852"/>
    </location>
</feature>
<organism evidence="3 4">
    <name type="scientific">Suillus subaureus</name>
    <dbReference type="NCBI Taxonomy" id="48587"/>
    <lineage>
        <taxon>Eukaryota</taxon>
        <taxon>Fungi</taxon>
        <taxon>Dikarya</taxon>
        <taxon>Basidiomycota</taxon>
        <taxon>Agaricomycotina</taxon>
        <taxon>Agaricomycetes</taxon>
        <taxon>Agaricomycetidae</taxon>
        <taxon>Boletales</taxon>
        <taxon>Suillineae</taxon>
        <taxon>Suillaceae</taxon>
        <taxon>Suillus</taxon>
    </lineage>
</organism>
<name>A0A9P7DZV0_9AGAM</name>
<feature type="compositionally biased region" description="Polar residues" evidence="2">
    <location>
        <begin position="559"/>
        <end position="572"/>
    </location>
</feature>
<evidence type="ECO:0000256" key="2">
    <source>
        <dbReference type="SAM" id="MobiDB-lite"/>
    </source>
</evidence>
<feature type="compositionally biased region" description="Low complexity" evidence="2">
    <location>
        <begin position="801"/>
        <end position="810"/>
    </location>
</feature>
<gene>
    <name evidence="3" type="ORF">BJ212DRAFT_1387671</name>
</gene>
<keyword evidence="4" id="KW-1185">Reference proteome</keyword>
<feature type="coiled-coil region" evidence="1">
    <location>
        <begin position="92"/>
        <end position="185"/>
    </location>
</feature>
<dbReference type="EMBL" id="JABBWG010000044">
    <property type="protein sequence ID" value="KAG1807317.1"/>
    <property type="molecule type" value="Genomic_DNA"/>
</dbReference>
<dbReference type="OrthoDB" id="3268221at2759"/>
<evidence type="ECO:0000256" key="1">
    <source>
        <dbReference type="SAM" id="Coils"/>
    </source>
</evidence>
<comment type="caution">
    <text evidence="3">The sequence shown here is derived from an EMBL/GenBank/DDBJ whole genome shotgun (WGS) entry which is preliminary data.</text>
</comment>
<evidence type="ECO:0000313" key="4">
    <source>
        <dbReference type="Proteomes" id="UP000807769"/>
    </source>
</evidence>
<feature type="region of interest" description="Disordered" evidence="2">
    <location>
        <begin position="681"/>
        <end position="852"/>
    </location>
</feature>
<reference evidence="3" key="1">
    <citation type="journal article" date="2020" name="New Phytol.">
        <title>Comparative genomics reveals dynamic genome evolution in host specialist ectomycorrhizal fungi.</title>
        <authorList>
            <person name="Lofgren L.A."/>
            <person name="Nguyen N.H."/>
            <person name="Vilgalys R."/>
            <person name="Ruytinx J."/>
            <person name="Liao H.L."/>
            <person name="Branco S."/>
            <person name="Kuo A."/>
            <person name="LaButti K."/>
            <person name="Lipzen A."/>
            <person name="Andreopoulos W."/>
            <person name="Pangilinan J."/>
            <person name="Riley R."/>
            <person name="Hundley H."/>
            <person name="Na H."/>
            <person name="Barry K."/>
            <person name="Grigoriev I.V."/>
            <person name="Stajich J.E."/>
            <person name="Kennedy P.G."/>
        </authorList>
    </citation>
    <scope>NUCLEOTIDE SEQUENCE</scope>
    <source>
        <strain evidence="3">MN1</strain>
    </source>
</reference>
<feature type="region of interest" description="Disordered" evidence="2">
    <location>
        <begin position="1"/>
        <end position="62"/>
    </location>
</feature>
<proteinExistence type="predicted"/>
<feature type="compositionally biased region" description="Basic and acidic residues" evidence="2">
    <location>
        <begin position="591"/>
        <end position="602"/>
    </location>
</feature>
<feature type="compositionally biased region" description="Basic and acidic residues" evidence="2">
    <location>
        <begin position="757"/>
        <end position="768"/>
    </location>
</feature>
<sequence length="852" mass="93523">MTEPWAFQGGTPLSDTPESDLASLSPRTALLSPPYENAELTRPRRVHDSPNDKFRRERERVHATASARDLLRLLVNEEYEAKQTRKVLYTALDRLDAESRRAEEAEVQLAETLERTRSINEARVTAQQEAARAQEELRLYKLQLDNAQREILRAQDVLGVIEAQRDDAEAAAADARSKARKLNEERLIELAREEGRRLGYEEGIRRGRNMGYREGRVIGIDDGRSQMREAAAATLDRLLDSQEEADVASVVLPQPAPVTPMPESRTAPEVLRVSSPVSTSLSGRRDSRSRRDSESDSASRMSVPRVSDPIVMPVMVEHPRSRTDPSVTSQSSRSRSHPQPWPMSDRSSARSPSTKPVSVQNSAPGVQHSEFQIPPDGYVPTLGKDHRISLPPPHEFTRNIPSPSPLQPVAGPSSDSVSTFDYPRRASPESQASTKMSMSQSSTISALDIIGLPNVTSRDKRRERNGLSIIHEDASVTADYETVTGSDVGHHHHRNERRSERDADSEATRHSRRDLSKQRVANELRRSNSSEAEEWRRYGADKTRMQSSNSSPRSRPTNVTTPNPLSPSNWDDANTRHNRHSRAVSTPSQRESVRYEHRRDVSSDSSVPEITIQPPSRPPSDAPSRRASVSGLLSPDHANHPLPVPVPVSQRTSLVPTVPNTPVSAPTSLVGSMYDIGQLPTGLAGNSGAPPPGGPVIPHMSGREAPSQRNPLYAPAQPEGRQSQTPQSYVPSPVPSGFSYPAPPISREPTPNGSVQHGDRSSMHERRQSLSQMAGMTPGARPRSLQPGGGEISHSSHKQRSNASSSSRQSFAHYDPGVYNDPAYLSSNESVLIDPRTGVNTAANAGGSRRTS</sequence>
<dbReference type="RefSeq" id="XP_041187986.1">
    <property type="nucleotide sequence ID" value="XM_041336889.1"/>
</dbReference>